<proteinExistence type="predicted"/>
<sequence length="180" mass="20849">MRNVLKIGILIIGIVLILNALKDANGLILSLLKHLDQNSFGDAVYLYTKEPSSLKFVLSFIGLFLKMVIGLILLFKPSILNKFYIPNGYEETQYNLPILLIWSFIYCLGIYLIIDGTIDLMQTAVRYFQYTSKAKENIYFKNSFLSFIPEIIKIAIGYLMYKNFQKRIYSGEFKNEHNTM</sequence>
<reference evidence="3" key="1">
    <citation type="journal article" date="2019" name="Int. J. Syst. Evol. Microbiol.">
        <title>The Global Catalogue of Microorganisms (GCM) 10K type strain sequencing project: providing services to taxonomists for standard genome sequencing and annotation.</title>
        <authorList>
            <consortium name="The Broad Institute Genomics Platform"/>
            <consortium name="The Broad Institute Genome Sequencing Center for Infectious Disease"/>
            <person name="Wu L."/>
            <person name="Ma J."/>
        </authorList>
    </citation>
    <scope>NUCLEOTIDE SEQUENCE [LARGE SCALE GENOMIC DNA]</scope>
    <source>
        <strain evidence="3">JCM 17106</strain>
    </source>
</reference>
<organism evidence="2 3">
    <name type="scientific">Aquimarina addita</name>
    <dbReference type="NCBI Taxonomy" id="870485"/>
    <lineage>
        <taxon>Bacteria</taxon>
        <taxon>Pseudomonadati</taxon>
        <taxon>Bacteroidota</taxon>
        <taxon>Flavobacteriia</taxon>
        <taxon>Flavobacteriales</taxon>
        <taxon>Flavobacteriaceae</taxon>
        <taxon>Aquimarina</taxon>
    </lineage>
</organism>
<keyword evidence="1" id="KW-1133">Transmembrane helix</keyword>
<accession>A0ABP6UNH8</accession>
<evidence type="ECO:0000313" key="3">
    <source>
        <dbReference type="Proteomes" id="UP001500459"/>
    </source>
</evidence>
<dbReference type="EMBL" id="BAABCW010000013">
    <property type="protein sequence ID" value="GAA3514709.1"/>
    <property type="molecule type" value="Genomic_DNA"/>
</dbReference>
<feature type="transmembrane region" description="Helical" evidence="1">
    <location>
        <begin position="138"/>
        <end position="161"/>
    </location>
</feature>
<evidence type="ECO:0000256" key="1">
    <source>
        <dbReference type="SAM" id="Phobius"/>
    </source>
</evidence>
<dbReference type="RefSeq" id="WP_344928958.1">
    <property type="nucleotide sequence ID" value="NZ_BAABCW010000013.1"/>
</dbReference>
<keyword evidence="1" id="KW-0812">Transmembrane</keyword>
<keyword evidence="1" id="KW-0472">Membrane</keyword>
<dbReference type="Proteomes" id="UP001500459">
    <property type="component" value="Unassembled WGS sequence"/>
</dbReference>
<feature type="transmembrane region" description="Helical" evidence="1">
    <location>
        <begin position="56"/>
        <end position="75"/>
    </location>
</feature>
<feature type="transmembrane region" description="Helical" evidence="1">
    <location>
        <begin position="96"/>
        <end position="118"/>
    </location>
</feature>
<protein>
    <recommendedName>
        <fullName evidence="4">DUF2975 domain-containing protein</fullName>
    </recommendedName>
</protein>
<keyword evidence="3" id="KW-1185">Reference proteome</keyword>
<comment type="caution">
    <text evidence="2">The sequence shown here is derived from an EMBL/GenBank/DDBJ whole genome shotgun (WGS) entry which is preliminary data.</text>
</comment>
<gene>
    <name evidence="2" type="ORF">GCM10022393_30830</name>
</gene>
<name>A0ABP6UNH8_9FLAO</name>
<evidence type="ECO:0008006" key="4">
    <source>
        <dbReference type="Google" id="ProtNLM"/>
    </source>
</evidence>
<evidence type="ECO:0000313" key="2">
    <source>
        <dbReference type="EMBL" id="GAA3514709.1"/>
    </source>
</evidence>